<keyword evidence="6" id="KW-1185">Reference proteome</keyword>
<dbReference type="GO" id="GO:0008094">
    <property type="term" value="F:ATP-dependent activity, acting on DNA"/>
    <property type="evidence" value="ECO:0007669"/>
    <property type="project" value="TreeGrafter"/>
</dbReference>
<evidence type="ECO:0000259" key="4">
    <source>
        <dbReference type="PROSITE" id="PS51192"/>
    </source>
</evidence>
<evidence type="ECO:0000256" key="3">
    <source>
        <dbReference type="ARBA" id="ARBA00022840"/>
    </source>
</evidence>
<dbReference type="InterPro" id="IPR038718">
    <property type="entry name" value="SNF2-like_sf"/>
</dbReference>
<gene>
    <name evidence="5" type="ORF">PSTG_14929</name>
</gene>
<dbReference type="PANTHER" id="PTHR45626">
    <property type="entry name" value="TRANSCRIPTION TERMINATION FACTOR 2-RELATED"/>
    <property type="match status" value="1"/>
</dbReference>
<evidence type="ECO:0000256" key="1">
    <source>
        <dbReference type="ARBA" id="ARBA00022741"/>
    </source>
</evidence>
<proteinExistence type="predicted"/>
<feature type="domain" description="Helicase ATP-binding" evidence="4">
    <location>
        <begin position="102"/>
        <end position="286"/>
    </location>
</feature>
<evidence type="ECO:0000256" key="2">
    <source>
        <dbReference type="ARBA" id="ARBA00022801"/>
    </source>
</evidence>
<dbReference type="InterPro" id="IPR014001">
    <property type="entry name" value="Helicase_ATP-bd"/>
</dbReference>
<evidence type="ECO:0000313" key="5">
    <source>
        <dbReference type="EMBL" id="KNE91665.1"/>
    </source>
</evidence>
<dbReference type="OrthoDB" id="10518912at2759"/>
<keyword evidence="1" id="KW-0547">Nucleotide-binding</keyword>
<dbReference type="GO" id="GO:0005524">
    <property type="term" value="F:ATP binding"/>
    <property type="evidence" value="ECO:0007669"/>
    <property type="project" value="UniProtKB-KW"/>
</dbReference>
<dbReference type="GO" id="GO:0016787">
    <property type="term" value="F:hydrolase activity"/>
    <property type="evidence" value="ECO:0007669"/>
    <property type="project" value="UniProtKB-KW"/>
</dbReference>
<dbReference type="Pfam" id="PF00176">
    <property type="entry name" value="SNF2-rel_dom"/>
    <property type="match status" value="1"/>
</dbReference>
<dbReference type="PANTHER" id="PTHR45626:SF22">
    <property type="entry name" value="DNA REPAIR PROTEIN RAD5"/>
    <property type="match status" value="1"/>
</dbReference>
<reference evidence="6" key="1">
    <citation type="submission" date="2014-03" db="EMBL/GenBank/DDBJ databases">
        <title>The Genome Sequence of Puccinia striiformis f. sp. tritici PST-78.</title>
        <authorList>
            <consortium name="The Broad Institute Genome Sequencing Platform"/>
            <person name="Cuomo C."/>
            <person name="Hulbert S."/>
            <person name="Chen X."/>
            <person name="Walker B."/>
            <person name="Young S.K."/>
            <person name="Zeng Q."/>
            <person name="Gargeya S."/>
            <person name="Fitzgerald M."/>
            <person name="Haas B."/>
            <person name="Abouelleil A."/>
            <person name="Alvarado L."/>
            <person name="Arachchi H.M."/>
            <person name="Berlin A.M."/>
            <person name="Chapman S.B."/>
            <person name="Goldberg J."/>
            <person name="Griggs A."/>
            <person name="Gujja S."/>
            <person name="Hansen M."/>
            <person name="Howarth C."/>
            <person name="Imamovic A."/>
            <person name="Larimer J."/>
            <person name="McCowan C."/>
            <person name="Montmayeur A."/>
            <person name="Murphy C."/>
            <person name="Neiman D."/>
            <person name="Pearson M."/>
            <person name="Priest M."/>
            <person name="Roberts A."/>
            <person name="Saif S."/>
            <person name="Shea T."/>
            <person name="Sisk P."/>
            <person name="Sykes S."/>
            <person name="Wortman J."/>
            <person name="Nusbaum C."/>
            <person name="Birren B."/>
        </authorList>
    </citation>
    <scope>NUCLEOTIDE SEQUENCE [LARGE SCALE GENOMIC DNA]</scope>
    <source>
        <strain evidence="6">race PST-78</strain>
    </source>
</reference>
<dbReference type="InterPro" id="IPR050628">
    <property type="entry name" value="SNF2_RAD54_helicase_TF"/>
</dbReference>
<dbReference type="SMART" id="SM00487">
    <property type="entry name" value="DEXDc"/>
    <property type="match status" value="1"/>
</dbReference>
<comment type="caution">
    <text evidence="5">The sequence shown here is derived from an EMBL/GenBank/DDBJ whole genome shotgun (WGS) entry which is preliminary data.</text>
</comment>
<protein>
    <recommendedName>
        <fullName evidence="4">Helicase ATP-binding domain-containing protein</fullName>
    </recommendedName>
</protein>
<organism evidence="5 6">
    <name type="scientific">Puccinia striiformis f. sp. tritici PST-78</name>
    <dbReference type="NCBI Taxonomy" id="1165861"/>
    <lineage>
        <taxon>Eukaryota</taxon>
        <taxon>Fungi</taxon>
        <taxon>Dikarya</taxon>
        <taxon>Basidiomycota</taxon>
        <taxon>Pucciniomycotina</taxon>
        <taxon>Pucciniomycetes</taxon>
        <taxon>Pucciniales</taxon>
        <taxon>Pucciniaceae</taxon>
        <taxon>Puccinia</taxon>
    </lineage>
</organism>
<dbReference type="InterPro" id="IPR027417">
    <property type="entry name" value="P-loop_NTPase"/>
</dbReference>
<dbReference type="GO" id="GO:0006281">
    <property type="term" value="P:DNA repair"/>
    <property type="evidence" value="ECO:0007669"/>
    <property type="project" value="TreeGrafter"/>
</dbReference>
<keyword evidence="2" id="KW-0378">Hydrolase</keyword>
<keyword evidence="3" id="KW-0067">ATP-binding</keyword>
<dbReference type="AlphaFoldDB" id="A0A0L0UXB0"/>
<accession>A0A0L0UXB0</accession>
<name>A0A0L0UXB0_9BASI</name>
<dbReference type="EMBL" id="AJIL01000193">
    <property type="protein sequence ID" value="KNE91665.1"/>
    <property type="molecule type" value="Genomic_DNA"/>
</dbReference>
<dbReference type="Proteomes" id="UP000054564">
    <property type="component" value="Unassembled WGS sequence"/>
</dbReference>
<dbReference type="SUPFAM" id="SSF52540">
    <property type="entry name" value="P-loop containing nucleoside triphosphate hydrolases"/>
    <property type="match status" value="1"/>
</dbReference>
<sequence length="301" mass="34412">MSAFRQAQVYLSPIWNYDPNIFLNIPQMASENHCSNAGENQIFTQIDLRNCQTNLEDHQYIALKLIMKNKSTEHNQINNLWSHSDNNWIRNTGAPSNLQLKATHGFSRLGSILANDMGLGKTSSTLALILGIKLMARRFQMMNQDGQLVPSAATLVICSLATLSNWEDEIKIHFHDQALPYQKFHEQCRQKISREDLLSSLVVLTTYAMIGATGNPLNMNNTTIESLNIFWYRIVLDEAHIIRNTTTNRSSYIRGLKSNFVLCLTGTPFQNRLTDVQSLINLLNIAPWRDDWIWKQHLIPV</sequence>
<dbReference type="InterPro" id="IPR000330">
    <property type="entry name" value="SNF2_N"/>
</dbReference>
<evidence type="ECO:0000313" key="6">
    <source>
        <dbReference type="Proteomes" id="UP000054564"/>
    </source>
</evidence>
<dbReference type="Gene3D" id="3.40.50.10810">
    <property type="entry name" value="Tandem AAA-ATPase domain"/>
    <property type="match status" value="1"/>
</dbReference>
<dbReference type="STRING" id="1165861.A0A0L0UXB0"/>
<dbReference type="PROSITE" id="PS51192">
    <property type="entry name" value="HELICASE_ATP_BIND_1"/>
    <property type="match status" value="1"/>
</dbReference>
<dbReference type="CDD" id="cd18008">
    <property type="entry name" value="DEXDc_SHPRH-like"/>
    <property type="match status" value="1"/>
</dbReference>
<dbReference type="GO" id="GO:0005634">
    <property type="term" value="C:nucleus"/>
    <property type="evidence" value="ECO:0007669"/>
    <property type="project" value="TreeGrafter"/>
</dbReference>